<evidence type="ECO:0000313" key="2">
    <source>
        <dbReference type="EMBL" id="KAF6761983.1"/>
    </source>
</evidence>
<dbReference type="AlphaFoldDB" id="A0A8H6IAM5"/>
<organism evidence="2 3">
    <name type="scientific">Ephemerocybe angulata</name>
    <dbReference type="NCBI Taxonomy" id="980116"/>
    <lineage>
        <taxon>Eukaryota</taxon>
        <taxon>Fungi</taxon>
        <taxon>Dikarya</taxon>
        <taxon>Basidiomycota</taxon>
        <taxon>Agaricomycotina</taxon>
        <taxon>Agaricomycetes</taxon>
        <taxon>Agaricomycetidae</taxon>
        <taxon>Agaricales</taxon>
        <taxon>Agaricineae</taxon>
        <taxon>Psathyrellaceae</taxon>
        <taxon>Ephemerocybe</taxon>
    </lineage>
</organism>
<dbReference type="Proteomes" id="UP000521943">
    <property type="component" value="Unassembled WGS sequence"/>
</dbReference>
<name>A0A8H6IAM5_9AGAR</name>
<feature type="compositionally biased region" description="Basic and acidic residues" evidence="1">
    <location>
        <begin position="738"/>
        <end position="751"/>
    </location>
</feature>
<evidence type="ECO:0000313" key="3">
    <source>
        <dbReference type="Proteomes" id="UP000521943"/>
    </source>
</evidence>
<feature type="compositionally biased region" description="Acidic residues" evidence="1">
    <location>
        <begin position="752"/>
        <end position="761"/>
    </location>
</feature>
<dbReference type="Gene3D" id="1.20.1280.50">
    <property type="match status" value="1"/>
</dbReference>
<keyword evidence="3" id="KW-1185">Reference proteome</keyword>
<reference evidence="2 3" key="1">
    <citation type="submission" date="2020-07" db="EMBL/GenBank/DDBJ databases">
        <title>Comparative genomics of pyrophilous fungi reveals a link between fire events and developmental genes.</title>
        <authorList>
            <consortium name="DOE Joint Genome Institute"/>
            <person name="Steindorff A.S."/>
            <person name="Carver A."/>
            <person name="Calhoun S."/>
            <person name="Stillman K."/>
            <person name="Liu H."/>
            <person name="Lipzen A."/>
            <person name="Pangilinan J."/>
            <person name="Labutti K."/>
            <person name="Bruns T.D."/>
            <person name="Grigoriev I.V."/>
        </authorList>
    </citation>
    <scope>NUCLEOTIDE SEQUENCE [LARGE SCALE GENOMIC DNA]</scope>
    <source>
        <strain evidence="2 3">CBS 144469</strain>
    </source>
</reference>
<accession>A0A8H6IAM5</accession>
<protein>
    <recommendedName>
        <fullName evidence="4">F-box domain-containing protein</fullName>
    </recommendedName>
</protein>
<dbReference type="SUPFAM" id="SSF52047">
    <property type="entry name" value="RNI-like"/>
    <property type="match status" value="1"/>
</dbReference>
<evidence type="ECO:0008006" key="4">
    <source>
        <dbReference type="Google" id="ProtNLM"/>
    </source>
</evidence>
<sequence length="761" mass="84818">MSFPEVEYLFAIKKQFDLTTLDGLSVAKGDWLTAIIWKTVFTPLPKLMVVTLKACRFDDFFQAFQLHDGPGNLRSEGDEALPMDHQSLRPFPSLSLIFLNGMDLTPPTLVLKTMTTHQMDPSKPSNARSSNVTVATSAPFSNSTRILLTSSRQSNPATYQQKLALRLHEIQLEKQALRTAHNSTTKICSLPDEVLSRIFLDLQELASIERRGAKKQSWVSKTNICRRWREVAIGCASLWTSPYFAYNMQEWAAIMLDRSKQAPLTLNLDEYALLSDNPPDPTSSKGSLLSGIAGRLRVVKIQSTYDSELLSHCQWSTAPILESLTIDNPSGRFGSIGGSIIPDNFLLGGLPSLKKLEILFCFVEWSKLPIHNVPLMTHLSLAGSDKDTQDPNRPSAKALADALRAMPLLESLALVEYLPVNGENPAYPTRTTLPALSSLKLVDSGKRIKHFLDTIALPESASIDIHDRTKVAHSDDIKAQFLSVIACLETGPRANINPSILDGVRRLDVSFGGPNLLNDNWVYKMWPVIDDDTSKPETFKFTYQDPSDRLVAADKLQLLQVFNLDPLETLLVDGCNAVRTDGWRRVFASLPNLKEITLDNGTHFGRFVRAMRLGQLGTDTGVPGESGGPQAFPSLSTLKFSKIDLNMKRTLQKRKAINPFVKFCDVMKKRSKSSAPVLELTIEECENISKADRQALKAAGRRKLRVKWDGREKIASDTAQLRNYPEFLVESSDDDAEASSRGDPEEVRMREDEEDEEDEGR</sequence>
<gene>
    <name evidence="2" type="ORF">DFP72DRAFT_1164851</name>
</gene>
<feature type="region of interest" description="Disordered" evidence="1">
    <location>
        <begin position="725"/>
        <end position="761"/>
    </location>
</feature>
<proteinExistence type="predicted"/>
<dbReference type="EMBL" id="JACGCI010000008">
    <property type="protein sequence ID" value="KAF6761983.1"/>
    <property type="molecule type" value="Genomic_DNA"/>
</dbReference>
<evidence type="ECO:0000256" key="1">
    <source>
        <dbReference type="SAM" id="MobiDB-lite"/>
    </source>
</evidence>
<comment type="caution">
    <text evidence="2">The sequence shown here is derived from an EMBL/GenBank/DDBJ whole genome shotgun (WGS) entry which is preliminary data.</text>
</comment>
<dbReference type="OrthoDB" id="3156934at2759"/>